<proteinExistence type="inferred from homology"/>
<dbReference type="InterPro" id="IPR050300">
    <property type="entry name" value="GDXG_lipolytic_enzyme"/>
</dbReference>
<keyword evidence="4" id="KW-0472">Membrane</keyword>
<comment type="similarity">
    <text evidence="1">Belongs to the 'GDXG' lipolytic enzyme family.</text>
</comment>
<dbReference type="PANTHER" id="PTHR48081">
    <property type="entry name" value="AB HYDROLASE SUPERFAMILY PROTEIN C4A8.06C"/>
    <property type="match status" value="1"/>
</dbReference>
<evidence type="ECO:0000313" key="7">
    <source>
        <dbReference type="Proteomes" id="UP000193067"/>
    </source>
</evidence>
<reference evidence="6 7" key="1">
    <citation type="journal article" date="2015" name="Biotechnol. Biofuels">
        <title>Enhanced degradation of softwood versus hardwood by the white-rot fungus Pycnoporus coccineus.</title>
        <authorList>
            <person name="Couturier M."/>
            <person name="Navarro D."/>
            <person name="Chevret D."/>
            <person name="Henrissat B."/>
            <person name="Piumi F."/>
            <person name="Ruiz-Duenas F.J."/>
            <person name="Martinez A.T."/>
            <person name="Grigoriev I.V."/>
            <person name="Riley R."/>
            <person name="Lipzen A."/>
            <person name="Berrin J.G."/>
            <person name="Master E.R."/>
            <person name="Rosso M.N."/>
        </authorList>
    </citation>
    <scope>NUCLEOTIDE SEQUENCE [LARGE SCALE GENOMIC DNA]</scope>
    <source>
        <strain evidence="6 7">BRFM310</strain>
    </source>
</reference>
<dbReference type="OrthoDB" id="2152029at2759"/>
<keyword evidence="7" id="KW-1185">Reference proteome</keyword>
<keyword evidence="4" id="KW-0812">Transmembrane</keyword>
<evidence type="ECO:0000256" key="1">
    <source>
        <dbReference type="ARBA" id="ARBA00010515"/>
    </source>
</evidence>
<evidence type="ECO:0000313" key="6">
    <source>
        <dbReference type="EMBL" id="OSC98290.1"/>
    </source>
</evidence>
<feature type="active site" evidence="3">
    <location>
        <position position="223"/>
    </location>
</feature>
<feature type="domain" description="Alpha/beta hydrolase fold-3" evidence="5">
    <location>
        <begin position="138"/>
        <end position="370"/>
    </location>
</feature>
<dbReference type="InterPro" id="IPR029058">
    <property type="entry name" value="AB_hydrolase_fold"/>
</dbReference>
<dbReference type="Gene3D" id="3.40.50.1820">
    <property type="entry name" value="alpha/beta hydrolase"/>
    <property type="match status" value="1"/>
</dbReference>
<dbReference type="PANTHER" id="PTHR48081:SF26">
    <property type="entry name" value="ALPHA_BETA HYDROLASE FOLD-3 DOMAIN-CONTAINING PROTEIN"/>
    <property type="match status" value="1"/>
</dbReference>
<dbReference type="STRING" id="1353009.A0A1Y2ID16"/>
<gene>
    <name evidence="6" type="ORF">PYCCODRAFT_1471203</name>
</gene>
<dbReference type="GO" id="GO:0016787">
    <property type="term" value="F:hydrolase activity"/>
    <property type="evidence" value="ECO:0007669"/>
    <property type="project" value="UniProtKB-KW"/>
</dbReference>
<evidence type="ECO:0000256" key="3">
    <source>
        <dbReference type="PROSITE-ProRule" id="PRU10038"/>
    </source>
</evidence>
<evidence type="ECO:0000256" key="2">
    <source>
        <dbReference type="ARBA" id="ARBA00022801"/>
    </source>
</evidence>
<keyword evidence="2 6" id="KW-0378">Hydrolase</keyword>
<dbReference type="Pfam" id="PF07859">
    <property type="entry name" value="Abhydrolase_3"/>
    <property type="match status" value="1"/>
</dbReference>
<feature type="transmembrane region" description="Helical" evidence="4">
    <location>
        <begin position="12"/>
        <end position="32"/>
    </location>
</feature>
<dbReference type="AlphaFoldDB" id="A0A1Y2ID16"/>
<evidence type="ECO:0000256" key="4">
    <source>
        <dbReference type="SAM" id="Phobius"/>
    </source>
</evidence>
<sequence length="394" mass="43405">MPFAFRKQPLKAAFLLGSVVYIVFSLPIWALANALPAWRPRRSWSLGRAVMVKIVRTGVKIMFAIDPPQYPPLESYKKDASSIAWVDPAPPELIVGEIRELAEKNEVKLAKIGGFWLGSKGPDGVAGQRAKPEERVIYHLHGGGHVMGGSHPSTSMGPGYEGYLKHFGPNTRIFGLEYRLSSAAPFTPANPFPASLLDAIAGYRYLLHDVGFEPHQIIIAGDSAGGGIALNLAYYLAISDLPKLPQAGGLLLLSPTMDWAQTYADDPNSAWRRNALSDFVQGIVEIDYTARALRGQLPDDFVRKSLWISPGSRDAEWKQGTFSGLPLTMILAGGAEQTLDGMLAVRDRMLQDMGKERLTYVEILDAAHDILMMKWFEPERTEAFVKVAEWVDSL</sequence>
<dbReference type="InterPro" id="IPR033140">
    <property type="entry name" value="Lipase_GDXG_put_SER_AS"/>
</dbReference>
<dbReference type="Proteomes" id="UP000193067">
    <property type="component" value="Unassembled WGS sequence"/>
</dbReference>
<keyword evidence="4" id="KW-1133">Transmembrane helix</keyword>
<accession>A0A1Y2ID16</accession>
<dbReference type="PROSITE" id="PS01174">
    <property type="entry name" value="LIPASE_GDXG_SER"/>
    <property type="match status" value="1"/>
</dbReference>
<dbReference type="InterPro" id="IPR013094">
    <property type="entry name" value="AB_hydrolase_3"/>
</dbReference>
<organism evidence="6 7">
    <name type="scientific">Trametes coccinea (strain BRFM310)</name>
    <name type="common">Pycnoporus coccineus</name>
    <dbReference type="NCBI Taxonomy" id="1353009"/>
    <lineage>
        <taxon>Eukaryota</taxon>
        <taxon>Fungi</taxon>
        <taxon>Dikarya</taxon>
        <taxon>Basidiomycota</taxon>
        <taxon>Agaricomycotina</taxon>
        <taxon>Agaricomycetes</taxon>
        <taxon>Polyporales</taxon>
        <taxon>Polyporaceae</taxon>
        <taxon>Trametes</taxon>
    </lineage>
</organism>
<evidence type="ECO:0000259" key="5">
    <source>
        <dbReference type="Pfam" id="PF07859"/>
    </source>
</evidence>
<protein>
    <submittedName>
        <fullName evidence="6">Alpha/beta-hydrolase</fullName>
    </submittedName>
</protein>
<dbReference type="SUPFAM" id="SSF53474">
    <property type="entry name" value="alpha/beta-Hydrolases"/>
    <property type="match status" value="1"/>
</dbReference>
<name>A0A1Y2ID16_TRAC3</name>
<dbReference type="EMBL" id="KZ084140">
    <property type="protein sequence ID" value="OSC98290.1"/>
    <property type="molecule type" value="Genomic_DNA"/>
</dbReference>